<protein>
    <submittedName>
        <fullName evidence="1">Uncharacterized protein</fullName>
    </submittedName>
</protein>
<proteinExistence type="predicted"/>
<evidence type="ECO:0000313" key="1">
    <source>
        <dbReference type="EMBL" id="QTX14226.1"/>
    </source>
</evidence>
<dbReference type="AlphaFoldDB" id="A0A8B0SSP3"/>
<keyword evidence="1" id="KW-0614">Plasmid</keyword>
<dbReference type="EMBL" id="MN956836">
    <property type="protein sequence ID" value="QTX14226.1"/>
    <property type="molecule type" value="Genomic_DNA"/>
</dbReference>
<reference evidence="1" key="1">
    <citation type="submission" date="2020-01" db="EMBL/GenBank/DDBJ databases">
        <authorList>
            <person name="Qin S."/>
        </authorList>
    </citation>
    <scope>NUCLEOTIDE SEQUENCE</scope>
    <source>
        <strain evidence="1">CVir17-16-YZ6g</strain>
        <plasmid evidence="1">p17-15-vir-like</plasmid>
    </source>
</reference>
<sequence>MCFLLFHRLDFSPLRSMRPITGRNTRFSLTYLLNLFFSSCSDGTLLRVFFRLKYTAMY</sequence>
<accession>A0A8B0SSP3</accession>
<geneLocation type="plasmid" evidence="1">
    <name>p17-15-vir-like</name>
</geneLocation>
<name>A0A8B0SSP3_KLEPN</name>
<organism evidence="1">
    <name type="scientific">Klebsiella pneumoniae</name>
    <dbReference type="NCBI Taxonomy" id="573"/>
    <lineage>
        <taxon>Bacteria</taxon>
        <taxon>Pseudomonadati</taxon>
        <taxon>Pseudomonadota</taxon>
        <taxon>Gammaproteobacteria</taxon>
        <taxon>Enterobacterales</taxon>
        <taxon>Enterobacteriaceae</taxon>
        <taxon>Klebsiella/Raoultella group</taxon>
        <taxon>Klebsiella</taxon>
        <taxon>Klebsiella pneumoniae complex</taxon>
    </lineage>
</organism>